<dbReference type="PROSITE" id="PS50011">
    <property type="entry name" value="PROTEIN_KINASE_DOM"/>
    <property type="match status" value="1"/>
</dbReference>
<dbReference type="InterPro" id="IPR008271">
    <property type="entry name" value="Ser/Thr_kinase_AS"/>
</dbReference>
<name>A0ABR3PE50_9PEZI</name>
<evidence type="ECO:0000313" key="2">
    <source>
        <dbReference type="EMBL" id="KAL1304427.1"/>
    </source>
</evidence>
<comment type="caution">
    <text evidence="2">The sequence shown here is derived from an EMBL/GenBank/DDBJ whole genome shotgun (WGS) entry which is preliminary data.</text>
</comment>
<evidence type="ECO:0000313" key="3">
    <source>
        <dbReference type="Proteomes" id="UP001562354"/>
    </source>
</evidence>
<keyword evidence="3" id="KW-1185">Reference proteome</keyword>
<feature type="domain" description="Protein kinase" evidence="1">
    <location>
        <begin position="17"/>
        <end position="332"/>
    </location>
</feature>
<dbReference type="PROSITE" id="PS00108">
    <property type="entry name" value="PROTEIN_KINASE_ST"/>
    <property type="match status" value="1"/>
</dbReference>
<dbReference type="InterPro" id="IPR000719">
    <property type="entry name" value="Prot_kinase_dom"/>
</dbReference>
<dbReference type="Proteomes" id="UP001562354">
    <property type="component" value="Unassembled WGS sequence"/>
</dbReference>
<protein>
    <recommendedName>
        <fullName evidence="1">Protein kinase domain-containing protein</fullName>
    </recommendedName>
</protein>
<gene>
    <name evidence="2" type="ORF">AAFC00_003425</name>
</gene>
<dbReference type="GeneID" id="95977126"/>
<dbReference type="PANTHER" id="PTHR24347">
    <property type="entry name" value="SERINE/THREONINE-PROTEIN KINASE"/>
    <property type="match status" value="1"/>
</dbReference>
<dbReference type="Pfam" id="PF00069">
    <property type="entry name" value="Pkinase"/>
    <property type="match status" value="1"/>
</dbReference>
<dbReference type="InterPro" id="IPR011009">
    <property type="entry name" value="Kinase-like_dom_sf"/>
</dbReference>
<dbReference type="EMBL" id="JBFMKM010000008">
    <property type="protein sequence ID" value="KAL1304427.1"/>
    <property type="molecule type" value="Genomic_DNA"/>
</dbReference>
<dbReference type="Gene3D" id="1.10.510.10">
    <property type="entry name" value="Transferase(Phosphotransferase) domain 1"/>
    <property type="match status" value="1"/>
</dbReference>
<reference evidence="2 3" key="1">
    <citation type="submission" date="2024-07" db="EMBL/GenBank/DDBJ databases">
        <title>Draft sequence of the Neodothiora populina.</title>
        <authorList>
            <person name="Drown D.D."/>
            <person name="Schuette U.S."/>
            <person name="Buechlein A.B."/>
            <person name="Rusch D.R."/>
            <person name="Winton L.W."/>
            <person name="Adams G.A."/>
        </authorList>
    </citation>
    <scope>NUCLEOTIDE SEQUENCE [LARGE SCALE GENOMIC DNA]</scope>
    <source>
        <strain evidence="2 3">CPC 39397</strain>
    </source>
</reference>
<dbReference type="SUPFAM" id="SSF56112">
    <property type="entry name" value="Protein kinase-like (PK-like)"/>
    <property type="match status" value="1"/>
</dbReference>
<dbReference type="RefSeq" id="XP_069200702.1">
    <property type="nucleotide sequence ID" value="XM_069342893.1"/>
</dbReference>
<evidence type="ECO:0000259" key="1">
    <source>
        <dbReference type="PROSITE" id="PS50011"/>
    </source>
</evidence>
<dbReference type="SMART" id="SM00220">
    <property type="entry name" value="S_TKc"/>
    <property type="match status" value="1"/>
</dbReference>
<organism evidence="2 3">
    <name type="scientific">Neodothiora populina</name>
    <dbReference type="NCBI Taxonomy" id="2781224"/>
    <lineage>
        <taxon>Eukaryota</taxon>
        <taxon>Fungi</taxon>
        <taxon>Dikarya</taxon>
        <taxon>Ascomycota</taxon>
        <taxon>Pezizomycotina</taxon>
        <taxon>Dothideomycetes</taxon>
        <taxon>Dothideomycetidae</taxon>
        <taxon>Dothideales</taxon>
        <taxon>Dothioraceae</taxon>
        <taxon>Neodothiora</taxon>
    </lineage>
</organism>
<proteinExistence type="predicted"/>
<dbReference type="Gene3D" id="3.30.200.20">
    <property type="entry name" value="Phosphorylase Kinase, domain 1"/>
    <property type="match status" value="2"/>
</dbReference>
<sequence>MSPTLVKDIKSFENDYRVTSQIVGTGGQGTVYVAVHQSTGEARACKVIPLKGTRLSNREASTILSQPDTTHSAEASVHVGEEAGMTSVVGARLCKLRNEYTILKDLIHPNIVTVERVFVTTHHICIMEELVTGGDLLSFMEHKNEQLREPQCAVIILQVLKAAEYLHAKNVVHRDIKPDNILMTSWKDGARVVLTDFGHARSMKSSHRRGAATRMFTTVGTLGYTAPEVHRLYTTLHGETGYSMAVDMWSIGTITALLMTGALIFPGNEGDESEQKLSKLRAAAKCDLSAIDQSKGRWALVTKRGKAFVKALLVLDEKKRLTATQALQHSWLSCAAYADELNTVYESAIENWRPRTTAGDVVHTDDNSASPVPPVHVRNKAVESTFFTEQHASAVHPASVSQRQYSTTPYSDNLLYNRKRWLKSKGALNISPDLGPDP</sequence>
<accession>A0ABR3PE50</accession>